<dbReference type="OMA" id="VCCCALN"/>
<dbReference type="InterPro" id="IPR040096">
    <property type="entry name" value="Ric1"/>
</dbReference>
<accession>U6GS36</accession>
<feature type="region of interest" description="Disordered" evidence="1">
    <location>
        <begin position="254"/>
        <end position="282"/>
    </location>
</feature>
<dbReference type="PANTHER" id="PTHR22746">
    <property type="entry name" value="RAB6A-GEF COMPLEX PARTNER PROTEIN 1"/>
    <property type="match status" value="1"/>
</dbReference>
<dbReference type="GeneID" id="25271301"/>
<evidence type="ECO:0008006" key="4">
    <source>
        <dbReference type="Google" id="ProtNLM"/>
    </source>
</evidence>
<dbReference type="GO" id="GO:0034066">
    <property type="term" value="C:Ric1-Rgp1 guanyl-nucleotide exchange factor complex"/>
    <property type="evidence" value="ECO:0007669"/>
    <property type="project" value="InterPro"/>
</dbReference>
<reference evidence="2" key="1">
    <citation type="submission" date="2013-10" db="EMBL/GenBank/DDBJ databases">
        <title>Genomic analysis of the causative agents of coccidiosis in chickens.</title>
        <authorList>
            <person name="Reid A.J."/>
            <person name="Blake D."/>
            <person name="Billington K."/>
            <person name="Browne H."/>
            <person name="Dunn M."/>
            <person name="Hung S."/>
            <person name="Kawahara F."/>
            <person name="Miranda-Saavedra D."/>
            <person name="Mourier T."/>
            <person name="Nagra H."/>
            <person name="Otto T.D."/>
            <person name="Rawlings N."/>
            <person name="Sanchez A."/>
            <person name="Sanders M."/>
            <person name="Subramaniam C."/>
            <person name="Tay Y."/>
            <person name="Dear P."/>
            <person name="Doerig C."/>
            <person name="Gruber A."/>
            <person name="Parkinson J."/>
            <person name="Shirley M."/>
            <person name="Wan K.L."/>
            <person name="Berriman M."/>
            <person name="Tomley F."/>
            <person name="Pain A."/>
        </authorList>
    </citation>
    <scope>NUCLEOTIDE SEQUENCE [LARGE SCALE GENOMIC DNA]</scope>
    <source>
        <strain evidence="2">Houghton</strain>
    </source>
</reference>
<evidence type="ECO:0000256" key="1">
    <source>
        <dbReference type="SAM" id="MobiDB-lite"/>
    </source>
</evidence>
<feature type="compositionally biased region" description="Low complexity" evidence="1">
    <location>
        <begin position="92"/>
        <end position="112"/>
    </location>
</feature>
<dbReference type="Proteomes" id="UP000018050">
    <property type="component" value="Unassembled WGS sequence"/>
</dbReference>
<dbReference type="PANTHER" id="PTHR22746:SF10">
    <property type="entry name" value="GUANINE NUCLEOTIDE EXCHANGE FACTOR SUBUNIT RIC1"/>
    <property type="match status" value="1"/>
</dbReference>
<dbReference type="VEuPathDB" id="ToxoDB:EAH_00032310"/>
<feature type="region of interest" description="Disordered" evidence="1">
    <location>
        <begin position="587"/>
        <end position="635"/>
    </location>
</feature>
<dbReference type="EMBL" id="HG673053">
    <property type="protein sequence ID" value="CDI83031.1"/>
    <property type="molecule type" value="Genomic_DNA"/>
</dbReference>
<feature type="region of interest" description="Disordered" evidence="1">
    <location>
        <begin position="2413"/>
        <end position="2450"/>
    </location>
</feature>
<feature type="region of interest" description="Disordered" evidence="1">
    <location>
        <begin position="1948"/>
        <end position="1972"/>
    </location>
</feature>
<feature type="compositionally biased region" description="Basic and acidic residues" evidence="1">
    <location>
        <begin position="1781"/>
        <end position="1794"/>
    </location>
</feature>
<organism evidence="2 3">
    <name type="scientific">Eimeria acervulina</name>
    <name type="common">Coccidian parasite</name>
    <dbReference type="NCBI Taxonomy" id="5801"/>
    <lineage>
        <taxon>Eukaryota</taxon>
        <taxon>Sar</taxon>
        <taxon>Alveolata</taxon>
        <taxon>Apicomplexa</taxon>
        <taxon>Conoidasida</taxon>
        <taxon>Coccidia</taxon>
        <taxon>Eucoccidiorida</taxon>
        <taxon>Eimeriorina</taxon>
        <taxon>Eimeriidae</taxon>
        <taxon>Eimeria</taxon>
    </lineage>
</organism>
<name>U6GS36_EIMAC</name>
<dbReference type="GO" id="GO:0042147">
    <property type="term" value="P:retrograde transport, endosome to Golgi"/>
    <property type="evidence" value="ECO:0007669"/>
    <property type="project" value="TreeGrafter"/>
</dbReference>
<feature type="compositionally biased region" description="Polar residues" evidence="1">
    <location>
        <begin position="831"/>
        <end position="863"/>
    </location>
</feature>
<sequence length="2605" mass="278906">MGQTTSATALEIDVQHQQQMPRTYGQEEDLPCASELIHRFVGEDAARLRRSQVELQVGISLEAAVAMISAYGQPSTLLLALPPSEEETGAASSGRNLSSSSSDSSNSSNRSTSSSRVVVDIQVSPCGLFIAVLSRWGILVYSNGQCRMLLGRCLVPRDSEVYGRLCCCCWASDSSAIFVSADPLACVCVFSIRSSSAGSSGLLQQQLQELHPQSTASTEPLTAGAAAVAAAAAVAQPAGSESWLMEGFSTAGDTRFPGDSGSISEGDSQGSEAEEEHMQPAAAENAFTAEEAIRSLPSMITAYRPPNTSPLSVSFCLLLRLPVRPSALCCSSVQRQQLLLLAGCSRQPALFWLHLGGLKQVLGCLYISDLLRVAKRAGVCPGNSGPPSAAVAASGVAYTSAARAACSGAAYQNKSTGATGGCGCSCSACAGRCCCFLEQPSLRQIRRKSSSNGTSAAAEASIGAATSPSSRQCRCLGRRRLITYLFHPKGFAAVTELLRLPLCQQDGQLLPDLPDVFLSGVAARSLGSPSPTSVGHRSAPASTRCSRLTHAMQALRTNGCDSFAECNSGNPTEDDVVGTSHFHRCDQGRKVGEPLPASTSQRQLHEGALLSSDDSSTGSVSSSRPSTTTNCNNKDSLAVKGTEAFRSSQSTGARETRADSLASAVSFWGAREGIDSNLFDGATAAAAWGPSSSSGGTSDDGVLPLGCSRLPTRGPRSARRLDLREEKRGGGKRLMHSLTDDVLSDYEALYARCCGGVRQLQLNRRLDLLAVVTAAGELLLLAWRFPIRGYTQVDELDEIGTPAKGAVNEQRPKGPLAIQRQLQQLKREVPTSATAETGTDTAKTPDLNSGSRQLSGGRCTSSNIHSPCRGCGSISIGATMDGRVAIGHSAREGFMNALSVPATGYSNSTTNKLRPWRPLGLQLRAEAVCCCALNGGRSLLAVGLESGAVEVYKLMWPRNPAQRARRSCKLQQQQTQQRQTRRTHRNVERDGFTLFPQLLHVITAPHDIMASAAQPERRIFGGTQRLGRQRKYFCAREASANAATTAAAVIAGAAAGAGQLCSWIMGGLSLLHVSPSGESNARPQPDSGSPEHGNNSLFYEADPTAGGFHSEQLVEVPVVRSASVSVAASSMDVCGSRCASDLTERVMIGGSHLLVWSFVGNMRASASFSLVPPPPSLYTAKAFPVRQAALSPDGAQLLVAGSRGFALFALLHRRWRLLCMEKQEAQLPTGTLPLGWYTKDIFFVSTPAFDPYDSAASAAGAAAAPEPRSVLNAPDEAPRWLLPLGTFHRFEAAVAAAVDCCPSRFAAHVPLAIHEKTAWLQQQQQQYQQPASRLWGATGTGSGSKELSAIAAGAAARGTGGGSGSGTMWHYAVLFLSCSERLDLRCRIAEIKRLPARPHTATVLPSLHQQQLARPAASLGFAAHVPLAIHEKTAWLQQQQQQYQQPASRLWGATGTGSGSKELSAIAAGAAARGTGGGSGSGTMWHYAVLFLSCSERLDLRCRIAEIKRLPARPHTATVLPSLHQQQLARPAASLGSRCCLCHHRSNSNGSCCMVCSGLAAFSLRSLAAGNTAEPLLAIYDALGILTAYQLQQPRLQRQQQPRQQDVVALWQLDLSDFCDSPPQQIRFVGCAWLLLVLLQSGALLLVRLGIPGSGHHAHHRIHRIPRLIVEASTVVAEGVTGLWVGAEAQLQQHYLVPSSRCCILRPQQQRQRQQNQEVGGNGVGEPAACCCSCLARATVPPRQSNRREHQQDVPHQHEPASCGLRMPEEVAVQQSSVHCSDPDRKPTLVDDKLNTCSIGRSSSSSNIRAAEGADVEQCKGRSALPLPRPLSSRKPAASVSHAPHSDSLHGNLSAERAAISPPLDGSREPNTAAAPLSPLPLQKIVDFKRPVAVVPVLPRCRTNSDLYELQLQRVQEQEPLTHLMKERYAPLLLPVLTAERSHKTGSASHQACKVSGSTPEDEGGIAANGTPEPLIRLEGSRRLPHSRGKLRLKVRCVFCRYDCDVCCCCIAGWHLWAQTAAGLLLASVGFHYSGTAAAAATTDIRPEHVLAVTDVRLRSALVLPVEARPHPLHIVGVIGELGVAVACTPSREAAHGFSLQTQPATQIRLLLQPFAKGLLKGFTSCTASTNSTYSNQDNCKRLFVSVSALVPPADPITLFTKCLQNGLLQTASLYLLPIQTAEGPLQVRCRRVLPLLRAALVAGDFLLVRCRRVLPLLRAALVAGDFLLVRKLLHFFWAFFRRRHHPMSARRWCTVQQQQHLGDSASGCLADGALEWLPHGQPSESQPKTAFRSHTRMSHQLAHLRSLLWRPLQAEGFLDFPVAGSTGQAGADGSFHTNPWLSRVPLELPRVDRLLAARVYQEVEMAVAAAACGLLQQQKWLRLFDFATTLGLDLPAWLRVHSNGDLLQQLDQPHKRGSQKHISGTDGLTSSLTAKAQPERAGPASALATAGGTPTAARLFSEAVFSFAQQLRIGDTCVSLRLKRPFLHECSRLLVERKCKRQSPTWKDEVHVADTGAEVLKTALRHSRICTAYLVPPLCTNGNREQQATAEIARYLANVLLLSGHPAYSLALAAAVRDRDSVAIAQEFRLAPLYWNIIDDYTDE</sequence>
<gene>
    <name evidence="2" type="ORF">EAH_00032310</name>
</gene>
<feature type="compositionally biased region" description="Low complexity" evidence="1">
    <location>
        <begin position="1822"/>
        <end position="1834"/>
    </location>
</feature>
<feature type="compositionally biased region" description="Polar residues" evidence="1">
    <location>
        <begin position="2421"/>
        <end position="2435"/>
    </location>
</feature>
<feature type="region of interest" description="Disordered" evidence="1">
    <location>
        <begin position="84"/>
        <end position="112"/>
    </location>
</feature>
<feature type="region of interest" description="Disordered" evidence="1">
    <location>
        <begin position="1075"/>
        <end position="1101"/>
    </location>
</feature>
<evidence type="ECO:0000313" key="2">
    <source>
        <dbReference type="EMBL" id="CDI83031.1"/>
    </source>
</evidence>
<feature type="compositionally biased region" description="Low complexity" evidence="1">
    <location>
        <begin position="611"/>
        <end position="629"/>
    </location>
</feature>
<dbReference type="GO" id="GO:0006886">
    <property type="term" value="P:intracellular protein transport"/>
    <property type="evidence" value="ECO:0007669"/>
    <property type="project" value="InterPro"/>
</dbReference>
<protein>
    <recommendedName>
        <fullName evidence="4">Ribosome control protein 1 domain-containing protein</fullName>
    </recommendedName>
</protein>
<feature type="region of interest" description="Disordered" evidence="1">
    <location>
        <begin position="1742"/>
        <end position="1852"/>
    </location>
</feature>
<proteinExistence type="predicted"/>
<feature type="compositionally biased region" description="Low complexity" evidence="1">
    <location>
        <begin position="690"/>
        <end position="701"/>
    </location>
</feature>
<dbReference type="OrthoDB" id="347593at2759"/>
<dbReference type="GO" id="GO:0005829">
    <property type="term" value="C:cytosol"/>
    <property type="evidence" value="ECO:0007669"/>
    <property type="project" value="TreeGrafter"/>
</dbReference>
<feature type="compositionally biased region" description="Basic and acidic residues" evidence="1">
    <location>
        <begin position="1746"/>
        <end position="1759"/>
    </location>
</feature>
<keyword evidence="3" id="KW-1185">Reference proteome</keyword>
<evidence type="ECO:0000313" key="3">
    <source>
        <dbReference type="Proteomes" id="UP000018050"/>
    </source>
</evidence>
<feature type="region of interest" description="Disordered" evidence="1">
    <location>
        <begin position="825"/>
        <end position="863"/>
    </location>
</feature>
<feature type="compositionally biased region" description="Polar residues" evidence="1">
    <location>
        <begin position="261"/>
        <end position="271"/>
    </location>
</feature>
<dbReference type="RefSeq" id="XP_013247772.1">
    <property type="nucleotide sequence ID" value="XM_013392318.1"/>
</dbReference>
<feature type="compositionally biased region" description="Low complexity" evidence="1">
    <location>
        <begin position="2441"/>
        <end position="2450"/>
    </location>
</feature>
<dbReference type="GO" id="GO:0000139">
    <property type="term" value="C:Golgi membrane"/>
    <property type="evidence" value="ECO:0007669"/>
    <property type="project" value="TreeGrafter"/>
</dbReference>
<reference evidence="2" key="2">
    <citation type="submission" date="2013-10" db="EMBL/GenBank/DDBJ databases">
        <authorList>
            <person name="Aslett M."/>
        </authorList>
    </citation>
    <scope>NUCLEOTIDE SEQUENCE [LARGE SCALE GENOMIC DNA]</scope>
    <source>
        <strain evidence="2">Houghton</strain>
    </source>
</reference>
<feature type="region of interest" description="Disordered" evidence="1">
    <location>
        <begin position="690"/>
        <end position="717"/>
    </location>
</feature>